<keyword evidence="1" id="KW-0808">Transferase</keyword>
<gene>
    <name evidence="1" type="primary">agaSK</name>
    <name evidence="1" type="ORF">SDC9_163313</name>
</gene>
<evidence type="ECO:0000313" key="1">
    <source>
        <dbReference type="EMBL" id="MPN15977.1"/>
    </source>
</evidence>
<sequence length="104" mass="11461">MGRDPASIYYETLPLFGIRVLIIEWTHANSPYLRGIDIPVFLMSTPQETLGHRLARNRDAAIDSPFTSLVLDIEQGQLLGQLPKAKIVISFEGQRVDGGGGRAI</sequence>
<dbReference type="EMBL" id="VSSQ01062867">
    <property type="protein sequence ID" value="MPN15977.1"/>
    <property type="molecule type" value="Genomic_DNA"/>
</dbReference>
<keyword evidence="1" id="KW-0418">Kinase</keyword>
<dbReference type="AlphaFoldDB" id="A0A645FNH6"/>
<accession>A0A645FNH6</accession>
<comment type="caution">
    <text evidence="1">The sequence shown here is derived from an EMBL/GenBank/DDBJ whole genome shotgun (WGS) entry which is preliminary data.</text>
</comment>
<dbReference type="GO" id="GO:0016301">
    <property type="term" value="F:kinase activity"/>
    <property type="evidence" value="ECO:0007669"/>
    <property type="project" value="UniProtKB-KW"/>
</dbReference>
<organism evidence="1">
    <name type="scientific">bioreactor metagenome</name>
    <dbReference type="NCBI Taxonomy" id="1076179"/>
    <lineage>
        <taxon>unclassified sequences</taxon>
        <taxon>metagenomes</taxon>
        <taxon>ecological metagenomes</taxon>
    </lineage>
</organism>
<protein>
    <submittedName>
        <fullName evidence="1">Bifunctional alpha-galactosidase/sucrose kinase AgaSK</fullName>
    </submittedName>
</protein>
<name>A0A645FNH6_9ZZZZ</name>
<reference evidence="1" key="1">
    <citation type="submission" date="2019-08" db="EMBL/GenBank/DDBJ databases">
        <authorList>
            <person name="Kucharzyk K."/>
            <person name="Murdoch R.W."/>
            <person name="Higgins S."/>
            <person name="Loffler F."/>
        </authorList>
    </citation>
    <scope>NUCLEOTIDE SEQUENCE</scope>
</reference>
<proteinExistence type="predicted"/>